<proteinExistence type="predicted"/>
<dbReference type="OrthoDB" id="9789144at2"/>
<dbReference type="InterPro" id="IPR023346">
    <property type="entry name" value="Lysozyme-like_dom_sf"/>
</dbReference>
<evidence type="ECO:0000259" key="2">
    <source>
        <dbReference type="Pfam" id="PF19489"/>
    </source>
</evidence>
<accession>A0A3E0H3N0</accession>
<dbReference type="Gene3D" id="1.10.530.10">
    <property type="match status" value="1"/>
</dbReference>
<comment type="caution">
    <text evidence="3">The sequence shown here is derived from an EMBL/GenBank/DDBJ whole genome shotgun (WGS) entry which is preliminary data.</text>
</comment>
<dbReference type="Proteomes" id="UP000256774">
    <property type="component" value="Unassembled WGS sequence"/>
</dbReference>
<dbReference type="AlphaFoldDB" id="A0A3E0H3N0"/>
<dbReference type="InterPro" id="IPR045795">
    <property type="entry name" value="SLT_4"/>
</dbReference>
<dbReference type="SUPFAM" id="SSF53955">
    <property type="entry name" value="Lysozyme-like"/>
    <property type="match status" value="1"/>
</dbReference>
<dbReference type="PROSITE" id="PS51257">
    <property type="entry name" value="PROKAR_LIPOPROTEIN"/>
    <property type="match status" value="1"/>
</dbReference>
<feature type="chain" id="PRO_5017645086" description="Transglycosylase SLT domain-containing protein" evidence="1">
    <location>
        <begin position="18"/>
        <end position="193"/>
    </location>
</feature>
<evidence type="ECO:0000256" key="1">
    <source>
        <dbReference type="SAM" id="SignalP"/>
    </source>
</evidence>
<evidence type="ECO:0000313" key="3">
    <source>
        <dbReference type="EMBL" id="REH36885.1"/>
    </source>
</evidence>
<evidence type="ECO:0000313" key="4">
    <source>
        <dbReference type="Proteomes" id="UP000256774"/>
    </source>
</evidence>
<feature type="domain" description="Transglycosylase SLT" evidence="2">
    <location>
        <begin position="6"/>
        <end position="188"/>
    </location>
</feature>
<dbReference type="CDD" id="cd00442">
    <property type="entry name" value="Lyz-like"/>
    <property type="match status" value="1"/>
</dbReference>
<protein>
    <recommendedName>
        <fullName evidence="2">Transglycosylase SLT domain-containing protein</fullName>
    </recommendedName>
</protein>
<dbReference type="EMBL" id="QUNR01000004">
    <property type="protein sequence ID" value="REH36885.1"/>
    <property type="molecule type" value="Genomic_DNA"/>
</dbReference>
<gene>
    <name evidence="3" type="ORF">DFR26_2025</name>
</gene>
<name>A0A3E0H3N0_9GAMM</name>
<keyword evidence="1" id="KW-0732">Signal</keyword>
<dbReference type="RefSeq" id="WP_116208828.1">
    <property type="nucleotide sequence ID" value="NZ_QUNR01000004.1"/>
</dbReference>
<organism evidence="3 4">
    <name type="scientific">Paraperlucidibaca baekdonensis</name>
    <dbReference type="NCBI Taxonomy" id="748120"/>
    <lineage>
        <taxon>Bacteria</taxon>
        <taxon>Pseudomonadati</taxon>
        <taxon>Pseudomonadota</taxon>
        <taxon>Gammaproteobacteria</taxon>
        <taxon>Moraxellales</taxon>
        <taxon>Moraxellaceae</taxon>
        <taxon>Paraperlucidibaca</taxon>
    </lineage>
</organism>
<feature type="signal peptide" evidence="1">
    <location>
        <begin position="1"/>
        <end position="17"/>
    </location>
</feature>
<sequence length="193" mass="21912">MKSLAVAGLALVLGACASTGVPRQPLNLCAVFAEKSAWREPASDAQAQWGIPASVLMATIYHESSYRHDARPPKRYFLGFIPMGRASSAYGYSQALDGTWDEYVSRQNRWFASRDNFADAIDFVGWYHYGSRKALGLSATDMRNLYLAYHEGRGGFTRQYYLRKPWLMAYADRVQATELNYRQQLRTCSAWRP</sequence>
<reference evidence="3 4" key="1">
    <citation type="submission" date="2018-08" db="EMBL/GenBank/DDBJ databases">
        <title>Genomic Encyclopedia of Type Strains, Phase IV (KMG-IV): sequencing the most valuable type-strain genomes for metagenomic binning, comparative biology and taxonomic classification.</title>
        <authorList>
            <person name="Goeker M."/>
        </authorList>
    </citation>
    <scope>NUCLEOTIDE SEQUENCE [LARGE SCALE GENOMIC DNA]</scope>
    <source>
        <strain evidence="3 4">DSM 26022</strain>
    </source>
</reference>
<keyword evidence="4" id="KW-1185">Reference proteome</keyword>
<dbReference type="Pfam" id="PF19489">
    <property type="entry name" value="SLT_4"/>
    <property type="match status" value="1"/>
</dbReference>